<dbReference type="Proteomes" id="UP000477543">
    <property type="component" value="Unassembled WGS sequence"/>
</dbReference>
<proteinExistence type="predicted"/>
<dbReference type="AlphaFoldDB" id="A0A6L9G2V5"/>
<accession>A0A6L9G2V5</accession>
<dbReference type="InterPro" id="IPR002560">
    <property type="entry name" value="Transposase_DDE"/>
</dbReference>
<feature type="domain" description="Transposase IS204/IS1001/IS1096/IS1165 DDE" evidence="1">
    <location>
        <begin position="162"/>
        <end position="415"/>
    </location>
</feature>
<organism evidence="3 4">
    <name type="scientific">Glutamicibacter soli</name>
    <dbReference type="NCBI Taxonomy" id="453836"/>
    <lineage>
        <taxon>Bacteria</taxon>
        <taxon>Bacillati</taxon>
        <taxon>Actinomycetota</taxon>
        <taxon>Actinomycetes</taxon>
        <taxon>Micrococcales</taxon>
        <taxon>Micrococcaceae</taxon>
        <taxon>Glutamicibacter</taxon>
    </lineage>
</organism>
<evidence type="ECO:0000259" key="1">
    <source>
        <dbReference type="Pfam" id="PF01610"/>
    </source>
</evidence>
<gene>
    <name evidence="3" type="ORF">GT020_05550</name>
</gene>
<dbReference type="InterPro" id="IPR047951">
    <property type="entry name" value="Transpos_ISL3"/>
</dbReference>
<dbReference type="NCBIfam" id="NF033550">
    <property type="entry name" value="transpos_ISL3"/>
    <property type="match status" value="1"/>
</dbReference>
<evidence type="ECO:0000259" key="2">
    <source>
        <dbReference type="Pfam" id="PF14690"/>
    </source>
</evidence>
<reference evidence="3 4" key="1">
    <citation type="submission" date="2020-01" db="EMBL/GenBank/DDBJ databases">
        <title>Glutamicibacter soli M275.</title>
        <authorList>
            <person name="Meng X."/>
        </authorList>
    </citation>
    <scope>NUCLEOTIDE SEQUENCE [LARGE SCALE GENOMIC DNA]</scope>
    <source>
        <strain evidence="3 4">M275</strain>
    </source>
</reference>
<dbReference type="EMBL" id="WYDN01000003">
    <property type="protein sequence ID" value="NAZ15534.1"/>
    <property type="molecule type" value="Genomic_DNA"/>
</dbReference>
<dbReference type="RefSeq" id="WP_161447954.1">
    <property type="nucleotide sequence ID" value="NZ_WYDN01000003.1"/>
</dbReference>
<name>A0A6L9G2V5_9MICC</name>
<dbReference type="InterPro" id="IPR029261">
    <property type="entry name" value="Transposase_Znf"/>
</dbReference>
<evidence type="ECO:0000313" key="3">
    <source>
        <dbReference type="EMBL" id="NAZ15534.1"/>
    </source>
</evidence>
<dbReference type="Pfam" id="PF14690">
    <property type="entry name" value="Zn_ribbon_ISL3"/>
    <property type="match status" value="1"/>
</dbReference>
<feature type="domain" description="Transposase IS204/IS1001/IS1096/IS1165 zinc-finger" evidence="2">
    <location>
        <begin position="43"/>
        <end position="89"/>
    </location>
</feature>
<dbReference type="PANTHER" id="PTHR33498">
    <property type="entry name" value="TRANSPOSASE FOR INSERTION SEQUENCE ELEMENT IS1557"/>
    <property type="match status" value="1"/>
</dbReference>
<protein>
    <submittedName>
        <fullName evidence="3">ISL3 family transposase</fullName>
    </submittedName>
</protein>
<sequence>MFKDTGPLDAASILLNLTDYRVITATHEPAGRQVLIEPVATEAACPSCGVLTTRIQARPVHRVKDLPTGGDGLDLWVRKRRMACQESACPRRSFVQTTSQLPFRARITARLSQRLVDEMSCELRAVSRVAAAHGVSWPTVMARLNTVGELVGDVDRMFIRRLGIDEHRFRKVRYARGRNGKVVRIEPWSIVFTDLDTDKILDIVDGRRGATVKRWLKARPRYWRQRIQVVAIDMSSEFRKAVREILPKAKISVDHFHVIQRANLMITQVRRRRSHEVHERRGRAADPAYKYRKLLTCNLENLSITQVERLKLILESDPELGVIYGIKEHVRQLLKTRDIHDFQSRWAVLEKSVRATQMVEAKSLFRTLTAWRRELLVFIRTRLTNARSEAANLTAKNLKRIGRGYRNHGHYRMRILLYTAGLRPC</sequence>
<evidence type="ECO:0000313" key="4">
    <source>
        <dbReference type="Proteomes" id="UP000477543"/>
    </source>
</evidence>
<comment type="caution">
    <text evidence="3">The sequence shown here is derived from an EMBL/GenBank/DDBJ whole genome shotgun (WGS) entry which is preliminary data.</text>
</comment>
<dbReference type="Pfam" id="PF01610">
    <property type="entry name" value="DDE_Tnp_ISL3"/>
    <property type="match status" value="1"/>
</dbReference>
<dbReference type="PANTHER" id="PTHR33498:SF1">
    <property type="entry name" value="TRANSPOSASE FOR INSERTION SEQUENCE ELEMENT IS1557"/>
    <property type="match status" value="1"/>
</dbReference>